<feature type="compositionally biased region" description="Low complexity" evidence="1">
    <location>
        <begin position="23"/>
        <end position="36"/>
    </location>
</feature>
<protein>
    <submittedName>
        <fullName evidence="2">Uncharacterized protein</fullName>
    </submittedName>
</protein>
<organism evidence="2 3">
    <name type="scientific">Cyclostephanos tholiformis</name>
    <dbReference type="NCBI Taxonomy" id="382380"/>
    <lineage>
        <taxon>Eukaryota</taxon>
        <taxon>Sar</taxon>
        <taxon>Stramenopiles</taxon>
        <taxon>Ochrophyta</taxon>
        <taxon>Bacillariophyta</taxon>
        <taxon>Coscinodiscophyceae</taxon>
        <taxon>Thalassiosirophycidae</taxon>
        <taxon>Stephanodiscales</taxon>
        <taxon>Stephanodiscaceae</taxon>
        <taxon>Cyclostephanos</taxon>
    </lineage>
</organism>
<dbReference type="EMBL" id="JALLPB020000350">
    <property type="protein sequence ID" value="KAL3810154.1"/>
    <property type="molecule type" value="Genomic_DNA"/>
</dbReference>
<accession>A0ABD3RB38</accession>
<keyword evidence="3" id="KW-1185">Reference proteome</keyword>
<evidence type="ECO:0000313" key="3">
    <source>
        <dbReference type="Proteomes" id="UP001530377"/>
    </source>
</evidence>
<gene>
    <name evidence="2" type="ORF">ACHAXA_005303</name>
</gene>
<dbReference type="AlphaFoldDB" id="A0ABD3RB38"/>
<dbReference type="Proteomes" id="UP001530377">
    <property type="component" value="Unassembled WGS sequence"/>
</dbReference>
<comment type="caution">
    <text evidence="2">The sequence shown here is derived from an EMBL/GenBank/DDBJ whole genome shotgun (WGS) entry which is preliminary data.</text>
</comment>
<proteinExistence type="predicted"/>
<name>A0ABD3RB38_9STRA</name>
<feature type="region of interest" description="Disordered" evidence="1">
    <location>
        <begin position="23"/>
        <end position="49"/>
    </location>
</feature>
<reference evidence="2 3" key="1">
    <citation type="submission" date="2024-10" db="EMBL/GenBank/DDBJ databases">
        <title>Updated reference genomes for cyclostephanoid diatoms.</title>
        <authorList>
            <person name="Roberts W.R."/>
            <person name="Alverson A.J."/>
        </authorList>
    </citation>
    <scope>NUCLEOTIDE SEQUENCE [LARGE SCALE GENOMIC DNA]</scope>
    <source>
        <strain evidence="2 3">AJA228-03</strain>
    </source>
</reference>
<evidence type="ECO:0000256" key="1">
    <source>
        <dbReference type="SAM" id="MobiDB-lite"/>
    </source>
</evidence>
<evidence type="ECO:0000313" key="2">
    <source>
        <dbReference type="EMBL" id="KAL3810154.1"/>
    </source>
</evidence>
<sequence length="404" mass="43484">MSATMLSSSSFLHAASARAIAEGVRGSTSRSSTSSSGEEDNHLPSSTSSPIIRDALRLAETCRLLLVEEDDGGSGGVRGGSILARSLVIDAARSLASSSSNAFSEETDHCRGCRSSSSEAAIVGGVVSSCRCCRVALLIAGEGPKMKPRKRKREGRRDHGLFTTTPGRVEFPMPCVVARRDGIDDDRVGGIGIDDGRRLDDTAAALGHISVRYVRSLSEVVRYLAYVTSLPEHARPSRGIFLLGIGECLPRRQSVGMELVHLHTAAALEEKVRKRVIKSINISIFEDSAHHERPLGGHIAVMATIDKLSYSSIPPKVVGYFHHWVDAIAAIEPVKSEGRHAIDDADGGTVKANYSQWKLAFKSAGVSASAALYRESSFAFRVSEIQNGYDELDREASHEISWNV</sequence>